<dbReference type="Pfam" id="PF07714">
    <property type="entry name" value="PK_Tyr_Ser-Thr"/>
    <property type="match status" value="1"/>
</dbReference>
<reference evidence="3" key="1">
    <citation type="submission" date="2021-08" db="EMBL/GenBank/DDBJ databases">
        <title>WGS assembly of Ceratopteris richardii.</title>
        <authorList>
            <person name="Marchant D.B."/>
            <person name="Chen G."/>
            <person name="Jenkins J."/>
            <person name="Shu S."/>
            <person name="Leebens-Mack J."/>
            <person name="Grimwood J."/>
            <person name="Schmutz J."/>
            <person name="Soltis P."/>
            <person name="Soltis D."/>
            <person name="Chen Z.-H."/>
        </authorList>
    </citation>
    <scope>NUCLEOTIDE SEQUENCE</scope>
    <source>
        <strain evidence="3">Whitten #5841</strain>
        <tissue evidence="3">Leaf</tissue>
    </source>
</reference>
<dbReference type="Gene3D" id="1.10.510.10">
    <property type="entry name" value="Transferase(Phosphotransferase) domain 1"/>
    <property type="match status" value="1"/>
</dbReference>
<feature type="region of interest" description="Disordered" evidence="1">
    <location>
        <begin position="239"/>
        <end position="259"/>
    </location>
</feature>
<feature type="compositionally biased region" description="Basic and acidic residues" evidence="1">
    <location>
        <begin position="239"/>
        <end position="251"/>
    </location>
</feature>
<dbReference type="InterPro" id="IPR001245">
    <property type="entry name" value="Ser-Thr/Tyr_kinase_cat_dom"/>
</dbReference>
<feature type="compositionally biased region" description="Basic residues" evidence="1">
    <location>
        <begin position="1"/>
        <end position="10"/>
    </location>
</feature>
<dbReference type="OMA" id="PDMRWVS"/>
<feature type="compositionally biased region" description="Low complexity" evidence="1">
    <location>
        <begin position="36"/>
        <end position="51"/>
    </location>
</feature>
<dbReference type="PROSITE" id="PS50011">
    <property type="entry name" value="PROTEIN_KINASE_DOM"/>
    <property type="match status" value="1"/>
</dbReference>
<dbReference type="Gene3D" id="3.30.200.20">
    <property type="entry name" value="Phosphorylase Kinase, domain 1"/>
    <property type="match status" value="1"/>
</dbReference>
<comment type="caution">
    <text evidence="3">The sequence shown here is derived from an EMBL/GenBank/DDBJ whole genome shotgun (WGS) entry which is preliminary data.</text>
</comment>
<feature type="region of interest" description="Disordered" evidence="1">
    <location>
        <begin position="1"/>
        <end position="51"/>
    </location>
</feature>
<dbReference type="AlphaFoldDB" id="A0A8T2RF34"/>
<name>A0A8T2RF34_CERRI</name>
<dbReference type="OrthoDB" id="4062651at2759"/>
<accession>A0A8T2RF34</accession>
<protein>
    <recommendedName>
        <fullName evidence="2">Protein kinase domain-containing protein</fullName>
    </recommendedName>
</protein>
<dbReference type="GO" id="GO:0004672">
    <property type="term" value="F:protein kinase activity"/>
    <property type="evidence" value="ECO:0007669"/>
    <property type="project" value="InterPro"/>
</dbReference>
<organism evidence="3 4">
    <name type="scientific">Ceratopteris richardii</name>
    <name type="common">Triangle waterfern</name>
    <dbReference type="NCBI Taxonomy" id="49495"/>
    <lineage>
        <taxon>Eukaryota</taxon>
        <taxon>Viridiplantae</taxon>
        <taxon>Streptophyta</taxon>
        <taxon>Embryophyta</taxon>
        <taxon>Tracheophyta</taxon>
        <taxon>Polypodiopsida</taxon>
        <taxon>Polypodiidae</taxon>
        <taxon>Polypodiales</taxon>
        <taxon>Pteridineae</taxon>
        <taxon>Pteridaceae</taxon>
        <taxon>Parkerioideae</taxon>
        <taxon>Ceratopteris</taxon>
    </lineage>
</organism>
<gene>
    <name evidence="3" type="ORF">KP509_28G068000</name>
</gene>
<proteinExistence type="predicted"/>
<feature type="domain" description="Protein kinase" evidence="2">
    <location>
        <begin position="68"/>
        <end position="397"/>
    </location>
</feature>
<evidence type="ECO:0000256" key="1">
    <source>
        <dbReference type="SAM" id="MobiDB-lite"/>
    </source>
</evidence>
<evidence type="ECO:0000259" key="2">
    <source>
        <dbReference type="PROSITE" id="PS50011"/>
    </source>
</evidence>
<dbReference type="EMBL" id="CM035433">
    <property type="protein sequence ID" value="KAH7294357.1"/>
    <property type="molecule type" value="Genomic_DNA"/>
</dbReference>
<dbReference type="InterPro" id="IPR000719">
    <property type="entry name" value="Prot_kinase_dom"/>
</dbReference>
<dbReference type="SUPFAM" id="SSF56112">
    <property type="entry name" value="Protein kinase-like (PK-like)"/>
    <property type="match status" value="1"/>
</dbReference>
<sequence length="420" mass="46506">MCCVLRKKRRDPSPRRPFPRQFQANDDVRHNGGDHSSSFASGASRTSSSTSSSMASVRNMVFGPATYNFCEISAATGNFDPSRKVGNSVWRGSLGNVSVAISRKQRNTGRFTSEIQLSSLLRSIHVLHHQSVVKLLGACIEGKYLFLVYRFVESANLRDCLRSKHGAHISVLSSWLSRLRVALDVAKGLEYLHHLCSPPLIHKHIGSRNILVSNELRAQIAHVGVSVLTGEVEFRSTKLPEDPKISPDHGMGEIQPENSSSRRLCRSRSIKISGVQGYMPPEYISSGEVSFKYDVFAFGVVLAEILSGQEAMCTTNGGVSDQKVAKRVPLPDLLHSVMTGDDSKIKLRRWMDPLLKDLFPLDDAYMVASIAKACTDPNPVNRPDMVEVGVHLQKLFISAEQFDATVRAHREILTESLQPR</sequence>
<keyword evidence="4" id="KW-1185">Reference proteome</keyword>
<dbReference type="PANTHER" id="PTHR46863:SF1">
    <property type="entry name" value="PROTEIN KINASE SUPERFAMILY PROTEIN"/>
    <property type="match status" value="1"/>
</dbReference>
<dbReference type="InterPro" id="IPR011009">
    <property type="entry name" value="Kinase-like_dom_sf"/>
</dbReference>
<evidence type="ECO:0000313" key="4">
    <source>
        <dbReference type="Proteomes" id="UP000825935"/>
    </source>
</evidence>
<evidence type="ECO:0000313" key="3">
    <source>
        <dbReference type="EMBL" id="KAH7294357.1"/>
    </source>
</evidence>
<dbReference type="PANTHER" id="PTHR46863">
    <property type="entry name" value="OS09G0572100 PROTEIN"/>
    <property type="match status" value="1"/>
</dbReference>
<dbReference type="Proteomes" id="UP000825935">
    <property type="component" value="Chromosome 28"/>
</dbReference>
<dbReference type="GO" id="GO:0005524">
    <property type="term" value="F:ATP binding"/>
    <property type="evidence" value="ECO:0007669"/>
    <property type="project" value="InterPro"/>
</dbReference>